<sequence length="56" mass="6922">MLIPFLTFFWDLLYYAFNTLFKDLCKFLFQKIKKGQLFFVLFPKKFGLYYTNLSFL</sequence>
<organism evidence="1">
    <name type="scientific">viral metagenome</name>
    <dbReference type="NCBI Taxonomy" id="1070528"/>
    <lineage>
        <taxon>unclassified sequences</taxon>
        <taxon>metagenomes</taxon>
        <taxon>organismal metagenomes</taxon>
    </lineage>
</organism>
<reference evidence="1" key="1">
    <citation type="journal article" date="2020" name="Nature">
        <title>Giant virus diversity and host interactions through global metagenomics.</title>
        <authorList>
            <person name="Schulz F."/>
            <person name="Roux S."/>
            <person name="Paez-Espino D."/>
            <person name="Jungbluth S."/>
            <person name="Walsh D.A."/>
            <person name="Denef V.J."/>
            <person name="McMahon K.D."/>
            <person name="Konstantinidis K.T."/>
            <person name="Eloe-Fadrosh E.A."/>
            <person name="Kyrpides N.C."/>
            <person name="Woyke T."/>
        </authorList>
    </citation>
    <scope>NUCLEOTIDE SEQUENCE</scope>
    <source>
        <strain evidence="1">GVMAG-M-3300023184-168</strain>
    </source>
</reference>
<proteinExistence type="predicted"/>
<name>A0A6C0HSA3_9ZZZZ</name>
<evidence type="ECO:0000313" key="1">
    <source>
        <dbReference type="EMBL" id="QHT83608.1"/>
    </source>
</evidence>
<dbReference type="EMBL" id="MN740010">
    <property type="protein sequence ID" value="QHT83608.1"/>
    <property type="molecule type" value="Genomic_DNA"/>
</dbReference>
<protein>
    <submittedName>
        <fullName evidence="1">Uncharacterized protein</fullName>
    </submittedName>
</protein>
<accession>A0A6C0HSA3</accession>
<dbReference type="AlphaFoldDB" id="A0A6C0HSA3"/>